<evidence type="ECO:0000256" key="3">
    <source>
        <dbReference type="ARBA" id="ARBA00022525"/>
    </source>
</evidence>
<dbReference type="InterPro" id="IPR003172">
    <property type="entry name" value="ML_dom"/>
</dbReference>
<dbReference type="GO" id="GO:0005576">
    <property type="term" value="C:extracellular region"/>
    <property type="evidence" value="ECO:0007669"/>
    <property type="project" value="UniProtKB-SubCell"/>
</dbReference>
<dbReference type="SUPFAM" id="SSF81296">
    <property type="entry name" value="E set domains"/>
    <property type="match status" value="1"/>
</dbReference>
<reference evidence="6" key="1">
    <citation type="submission" date="2007-08" db="EMBL/GenBank/DDBJ databases">
        <title>Isolation and characterization of group 2 allergen from Acarus siro.</title>
        <authorList>
            <person name="Tan C.L."/>
            <person name="Chew F.T."/>
        </authorList>
    </citation>
    <scope>NUCLEOTIDE SEQUENCE</scope>
</reference>
<evidence type="ECO:0000256" key="4">
    <source>
        <dbReference type="SAM" id="SignalP"/>
    </source>
</evidence>
<proteinExistence type="evidence at transcript level"/>
<organism evidence="6">
    <name type="scientific">Acarus siro</name>
    <name type="common">Flour mite</name>
    <name type="synonym">Tyroglyphus farinae</name>
    <dbReference type="NCBI Taxonomy" id="66546"/>
    <lineage>
        <taxon>Eukaryota</taxon>
        <taxon>Metazoa</taxon>
        <taxon>Ecdysozoa</taxon>
        <taxon>Arthropoda</taxon>
        <taxon>Chelicerata</taxon>
        <taxon>Arachnida</taxon>
        <taxon>Acari</taxon>
        <taxon>Acariformes</taxon>
        <taxon>Sarcoptiformes</taxon>
        <taxon>Astigmata</taxon>
        <taxon>Acaroidea</taxon>
        <taxon>Acaridae</taxon>
        <taxon>Acarinae</taxon>
        <taxon>Acarus</taxon>
    </lineage>
</organism>
<feature type="domain" description="MD-2-related lipid-recognition" evidence="5">
    <location>
        <begin position="21"/>
        <end position="139"/>
    </location>
</feature>
<protein>
    <submittedName>
        <fullName evidence="6">Group 2 allergen Aca s 2</fullName>
    </submittedName>
</protein>
<keyword evidence="4" id="KW-0732">Signal</keyword>
<dbReference type="EMBL" id="EU106609">
    <property type="protein sequence ID" value="ABU97460.1"/>
    <property type="molecule type" value="mRNA"/>
</dbReference>
<evidence type="ECO:0000313" key="6">
    <source>
        <dbReference type="EMBL" id="ABU97460.1"/>
    </source>
</evidence>
<comment type="subcellular location">
    <subcellularLocation>
        <location evidence="1">Secreted</location>
    </subcellularLocation>
</comment>
<evidence type="ECO:0000256" key="2">
    <source>
        <dbReference type="ARBA" id="ARBA00006370"/>
    </source>
</evidence>
<dbReference type="FunFam" id="2.60.40.770:FF:000001">
    <property type="entry name" value="NPC intracellular cholesterol transporter 2"/>
    <property type="match status" value="1"/>
</dbReference>
<feature type="chain" id="PRO_5002717964" evidence="4">
    <location>
        <begin position="17"/>
        <end position="143"/>
    </location>
</feature>
<dbReference type="Pfam" id="PF02221">
    <property type="entry name" value="E1_DerP2_DerF2"/>
    <property type="match status" value="1"/>
</dbReference>
<feature type="signal peptide" evidence="4">
    <location>
        <begin position="1"/>
        <end position="16"/>
    </location>
</feature>
<evidence type="ECO:0000259" key="5">
    <source>
        <dbReference type="SMART" id="SM00737"/>
    </source>
</evidence>
<name>A7XZH1_ACASI</name>
<keyword evidence="3" id="KW-0964">Secreted</keyword>
<sequence length="143" mass="15291">MLQNVCLPLFVAVASATPIPYTDCGNHELSKLDANLHCAGDLCTIHKGKELKLDAQFTVNQDTAHVKIQLTASMGGIEIPVPGVGTDGCKYIKCPLVKGEKKTFPYTYLVPKILPSVTGDVKAVFTGDHGPLGCLKFHGKIVD</sequence>
<dbReference type="InterPro" id="IPR014756">
    <property type="entry name" value="Ig_E-set"/>
</dbReference>
<dbReference type="SMART" id="SM00737">
    <property type="entry name" value="ML"/>
    <property type="match status" value="1"/>
</dbReference>
<accession>A7XZH1</accession>
<dbReference type="AlphaFoldDB" id="A7XZH1"/>
<evidence type="ECO:0000256" key="1">
    <source>
        <dbReference type="ARBA" id="ARBA00004613"/>
    </source>
</evidence>
<dbReference type="Gene3D" id="2.60.40.770">
    <property type="match status" value="1"/>
</dbReference>
<comment type="similarity">
    <text evidence="2">Belongs to the NPC2 family.</text>
</comment>